<evidence type="ECO:0000259" key="3">
    <source>
        <dbReference type="PROSITE" id="PS01124"/>
    </source>
</evidence>
<organism evidence="4 5">
    <name type="scientific">Microbacterium allomyrinae</name>
    <dbReference type="NCBI Taxonomy" id="2830666"/>
    <lineage>
        <taxon>Bacteria</taxon>
        <taxon>Bacillati</taxon>
        <taxon>Actinomycetota</taxon>
        <taxon>Actinomycetes</taxon>
        <taxon>Micrococcales</taxon>
        <taxon>Microbacteriaceae</taxon>
        <taxon>Microbacterium</taxon>
    </lineage>
</organism>
<gene>
    <name evidence="4" type="ORF">KEC57_14420</name>
</gene>
<evidence type="ECO:0000313" key="5">
    <source>
        <dbReference type="Proteomes" id="UP001139354"/>
    </source>
</evidence>
<dbReference type="RefSeq" id="WP_229385367.1">
    <property type="nucleotide sequence ID" value="NZ_JAGTTN010000005.1"/>
</dbReference>
<dbReference type="Gene3D" id="1.10.10.60">
    <property type="entry name" value="Homeodomain-like"/>
    <property type="match status" value="1"/>
</dbReference>
<dbReference type="GO" id="GO:0043565">
    <property type="term" value="F:sequence-specific DNA binding"/>
    <property type="evidence" value="ECO:0007669"/>
    <property type="project" value="InterPro"/>
</dbReference>
<keyword evidence="2" id="KW-0804">Transcription</keyword>
<dbReference type="Proteomes" id="UP001139354">
    <property type="component" value="Unassembled WGS sequence"/>
</dbReference>
<dbReference type="InterPro" id="IPR029062">
    <property type="entry name" value="Class_I_gatase-like"/>
</dbReference>
<proteinExistence type="predicted"/>
<evidence type="ECO:0000256" key="2">
    <source>
        <dbReference type="ARBA" id="ARBA00023163"/>
    </source>
</evidence>
<dbReference type="InterPro" id="IPR002818">
    <property type="entry name" value="DJ-1/PfpI"/>
</dbReference>
<dbReference type="InterPro" id="IPR009057">
    <property type="entry name" value="Homeodomain-like_sf"/>
</dbReference>
<accession>A0A9X1LXX9</accession>
<dbReference type="CDD" id="cd03137">
    <property type="entry name" value="GATase1_AraC_1"/>
    <property type="match status" value="1"/>
</dbReference>
<dbReference type="PANTHER" id="PTHR43130">
    <property type="entry name" value="ARAC-FAMILY TRANSCRIPTIONAL REGULATOR"/>
    <property type="match status" value="1"/>
</dbReference>
<dbReference type="Pfam" id="PF01965">
    <property type="entry name" value="DJ-1_PfpI"/>
    <property type="match status" value="1"/>
</dbReference>
<dbReference type="Pfam" id="PF12833">
    <property type="entry name" value="HTH_18"/>
    <property type="match status" value="1"/>
</dbReference>
<comment type="caution">
    <text evidence="4">The sequence shown here is derived from an EMBL/GenBank/DDBJ whole genome shotgun (WGS) entry which is preliminary data.</text>
</comment>
<protein>
    <submittedName>
        <fullName evidence="4">Helix-turn-helix domain-containing protein</fullName>
    </submittedName>
</protein>
<dbReference type="SUPFAM" id="SSF46689">
    <property type="entry name" value="Homeodomain-like"/>
    <property type="match status" value="2"/>
</dbReference>
<sequence>MSRVPHRMAVLVLPGALPLDLAIPVQTFTPTHYTVTLCGQDPRVDASGMHIDRLAPLAALDEADTVIVPGYAEWNRMPSEAVLAALRGAHARGARLVSICTGAFALAAAGVLDRRLATTHWRAVDDLRRRFPLVDVRPAQLYIDDGDILTSAGVLAGLDLCLHIVRSDRGAAAANDRARALVAPPRRLGSQTAYRERLVPAVDSDCIADLCRQMLDRLDQPHRIDDLARAMHMSRRTFLRRFSAATGTTPLAWLTLARVDAARELLETTSDPVETVAQRTGLGSAAALRATFHRHVGASPSAYRAEFSRMA</sequence>
<dbReference type="Gene3D" id="3.40.50.880">
    <property type="match status" value="1"/>
</dbReference>
<reference evidence="4" key="1">
    <citation type="submission" date="2021-04" db="EMBL/GenBank/DDBJ databases">
        <title>Microbacterium tenobrionis sp. nov. and Microbacterium allomyrinae sp. nov., isolated from larvae of Tenobrio molitor and Allomyrina dichotoma, respectively.</title>
        <authorList>
            <person name="Lee S.D."/>
        </authorList>
    </citation>
    <scope>NUCLEOTIDE SEQUENCE</scope>
    <source>
        <strain evidence="4">BWT-G7</strain>
    </source>
</reference>
<keyword evidence="1" id="KW-0805">Transcription regulation</keyword>
<dbReference type="GO" id="GO:0003700">
    <property type="term" value="F:DNA-binding transcription factor activity"/>
    <property type="evidence" value="ECO:0007669"/>
    <property type="project" value="InterPro"/>
</dbReference>
<evidence type="ECO:0000313" key="4">
    <source>
        <dbReference type="EMBL" id="MCC2033380.1"/>
    </source>
</evidence>
<name>A0A9X1LXX9_9MICO</name>
<feature type="domain" description="HTH araC/xylS-type" evidence="3">
    <location>
        <begin position="208"/>
        <end position="306"/>
    </location>
</feature>
<keyword evidence="5" id="KW-1185">Reference proteome</keyword>
<dbReference type="SUPFAM" id="SSF52317">
    <property type="entry name" value="Class I glutamine amidotransferase-like"/>
    <property type="match status" value="1"/>
</dbReference>
<dbReference type="SMART" id="SM00342">
    <property type="entry name" value="HTH_ARAC"/>
    <property type="match status" value="1"/>
</dbReference>
<evidence type="ECO:0000256" key="1">
    <source>
        <dbReference type="ARBA" id="ARBA00023015"/>
    </source>
</evidence>
<dbReference type="PANTHER" id="PTHR43130:SF3">
    <property type="entry name" value="HTH-TYPE TRANSCRIPTIONAL REGULATOR RV1931C"/>
    <property type="match status" value="1"/>
</dbReference>
<dbReference type="PROSITE" id="PS01124">
    <property type="entry name" value="HTH_ARAC_FAMILY_2"/>
    <property type="match status" value="1"/>
</dbReference>
<dbReference type="EMBL" id="JAGTTN010000005">
    <property type="protein sequence ID" value="MCC2033380.1"/>
    <property type="molecule type" value="Genomic_DNA"/>
</dbReference>
<dbReference type="AlphaFoldDB" id="A0A9X1LXX9"/>
<dbReference type="InterPro" id="IPR018060">
    <property type="entry name" value="HTH_AraC"/>
</dbReference>
<dbReference type="InterPro" id="IPR052158">
    <property type="entry name" value="INH-QAR"/>
</dbReference>